<comment type="caution">
    <text evidence="1">The sequence shown here is derived from an EMBL/GenBank/DDBJ whole genome shotgun (WGS) entry which is preliminary data.</text>
</comment>
<sequence length="169" mass="18625">MTLWAIPSSSDTSSWVRPHSSRPIILPRKKSSKCFLCAFENIGEFATENLKCLNETFSKTRCNGEAEDIVEPLIKEVNENVGSRPNLSIFCLRSMLVSGCALRAISDNCGQLVGAAALDALRRSKSIENDCSVRGAQSVLDELDNLDLSEVQKRSLDQLLGKFVEENSE</sequence>
<reference evidence="1 2" key="1">
    <citation type="submission" date="2024-04" db="EMBL/GenBank/DDBJ databases">
        <authorList>
            <person name="Rising A."/>
            <person name="Reimegard J."/>
            <person name="Sonavane S."/>
            <person name="Akerstrom W."/>
            <person name="Nylinder S."/>
            <person name="Hedman E."/>
            <person name="Kallberg Y."/>
        </authorList>
    </citation>
    <scope>NUCLEOTIDE SEQUENCE [LARGE SCALE GENOMIC DNA]</scope>
</reference>
<dbReference type="EMBL" id="CAXIEN010000410">
    <property type="protein sequence ID" value="CAL1296996.1"/>
    <property type="molecule type" value="Genomic_DNA"/>
</dbReference>
<dbReference type="AlphaFoldDB" id="A0AAV2BL50"/>
<proteinExistence type="predicted"/>
<evidence type="ECO:0000313" key="1">
    <source>
        <dbReference type="EMBL" id="CAL1296996.1"/>
    </source>
</evidence>
<evidence type="ECO:0000313" key="2">
    <source>
        <dbReference type="Proteomes" id="UP001497382"/>
    </source>
</evidence>
<name>A0AAV2BL50_9ARAC</name>
<gene>
    <name evidence="1" type="ORF">LARSCL_LOCUS20040</name>
</gene>
<dbReference type="Proteomes" id="UP001497382">
    <property type="component" value="Unassembled WGS sequence"/>
</dbReference>
<organism evidence="1 2">
    <name type="scientific">Larinioides sclopetarius</name>
    <dbReference type="NCBI Taxonomy" id="280406"/>
    <lineage>
        <taxon>Eukaryota</taxon>
        <taxon>Metazoa</taxon>
        <taxon>Ecdysozoa</taxon>
        <taxon>Arthropoda</taxon>
        <taxon>Chelicerata</taxon>
        <taxon>Arachnida</taxon>
        <taxon>Araneae</taxon>
        <taxon>Araneomorphae</taxon>
        <taxon>Entelegynae</taxon>
        <taxon>Araneoidea</taxon>
        <taxon>Araneidae</taxon>
        <taxon>Larinioides</taxon>
    </lineage>
</organism>
<accession>A0AAV2BL50</accession>
<protein>
    <submittedName>
        <fullName evidence="1">Uncharacterized protein</fullName>
    </submittedName>
</protein>
<keyword evidence="2" id="KW-1185">Reference proteome</keyword>